<dbReference type="EMBL" id="FUYQ01000006">
    <property type="protein sequence ID" value="SKB43683.1"/>
    <property type="molecule type" value="Genomic_DNA"/>
</dbReference>
<dbReference type="RefSeq" id="WP_079682796.1">
    <property type="nucleotide sequence ID" value="NZ_FUYQ01000006.1"/>
</dbReference>
<sequence length="307" mass="34839">MKLHLIKGNREVTTSRVNESYNRIKSNGYLKEVGKIEYVTGSCLEGKKILSAKVAKKDNSKPLSLSNWMLEMEEIQYTQDVKVCVDGQGRLVALMLMQMIDGDNTIDNESIYREVTVPDVMDVVKFVLLKNSGIPWNYANVQNANISSGNEFIDELDRLAKYHNIKNQVVYDFATIKTGDLTCNIVKKMKEQTRELPSSVTLNAKSIEVASNLLDIIKDHPMLTKDHITTRFSKGLKLFCKNYPITNVEDVYRLIVAITKPLWEQHFSTANGVSAEAKKYSEGFMMLYEQINLQETAPISQPTVEQL</sequence>
<evidence type="ECO:0000313" key="2">
    <source>
        <dbReference type="Proteomes" id="UP000190852"/>
    </source>
</evidence>
<name>A0A1T5B9X4_9BACT</name>
<dbReference type="AlphaFoldDB" id="A0A1T5B9X4"/>
<organism evidence="1 2">
    <name type="scientific">Parabacteroides chartae</name>
    <dbReference type="NCBI Taxonomy" id="1037355"/>
    <lineage>
        <taxon>Bacteria</taxon>
        <taxon>Pseudomonadati</taxon>
        <taxon>Bacteroidota</taxon>
        <taxon>Bacteroidia</taxon>
        <taxon>Bacteroidales</taxon>
        <taxon>Tannerellaceae</taxon>
        <taxon>Parabacteroides</taxon>
    </lineage>
</organism>
<protein>
    <submittedName>
        <fullName evidence="1">Uncharacterized protein</fullName>
    </submittedName>
</protein>
<accession>A0A1T5B9X4</accession>
<evidence type="ECO:0000313" key="1">
    <source>
        <dbReference type="EMBL" id="SKB43683.1"/>
    </source>
</evidence>
<reference evidence="2" key="1">
    <citation type="submission" date="2017-02" db="EMBL/GenBank/DDBJ databases">
        <authorList>
            <person name="Varghese N."/>
            <person name="Submissions S."/>
        </authorList>
    </citation>
    <scope>NUCLEOTIDE SEQUENCE [LARGE SCALE GENOMIC DNA]</scope>
    <source>
        <strain evidence="2">DSM 24967</strain>
    </source>
</reference>
<keyword evidence="2" id="KW-1185">Reference proteome</keyword>
<proteinExistence type="predicted"/>
<dbReference type="Proteomes" id="UP000190852">
    <property type="component" value="Unassembled WGS sequence"/>
</dbReference>
<gene>
    <name evidence="1" type="ORF">SAMN05660349_01166</name>
</gene>